<reference evidence="3" key="2">
    <citation type="submission" date="2020-05" db="UniProtKB">
        <authorList>
            <consortium name="EnsemblMetazoa"/>
        </authorList>
    </citation>
    <scope>IDENTIFICATION</scope>
</reference>
<evidence type="ECO:0000313" key="3">
    <source>
        <dbReference type="EnsemblMetazoa" id="ASIC017339-PA"/>
    </source>
</evidence>
<feature type="region of interest" description="Disordered" evidence="1">
    <location>
        <begin position="27"/>
        <end position="78"/>
    </location>
</feature>
<dbReference type="AlphaFoldDB" id="A0A084WGJ2"/>
<dbReference type="Proteomes" id="UP000030765">
    <property type="component" value="Unassembled WGS sequence"/>
</dbReference>
<evidence type="ECO:0000313" key="2">
    <source>
        <dbReference type="EMBL" id="KFB49336.1"/>
    </source>
</evidence>
<proteinExistence type="predicted"/>
<sequence length="78" mass="8589">MPRSVGPGCRYVPAWQGTVRQAFKEGTFRQKQEMRAASGVEQGDRGGDPPPPGGHGSRERKRYGEAHAARRIPEGEKE</sequence>
<dbReference type="EnsemblMetazoa" id="ASIC017339-RA">
    <property type="protein sequence ID" value="ASIC017339-PA"/>
    <property type="gene ID" value="ASIC017339"/>
</dbReference>
<evidence type="ECO:0000313" key="4">
    <source>
        <dbReference type="Proteomes" id="UP000030765"/>
    </source>
</evidence>
<evidence type="ECO:0000256" key="1">
    <source>
        <dbReference type="SAM" id="MobiDB-lite"/>
    </source>
</evidence>
<protein>
    <submittedName>
        <fullName evidence="2 3">Poly-beta-hydroxybutyrate polymerase</fullName>
    </submittedName>
</protein>
<dbReference type="VEuPathDB" id="VectorBase:ASIC017339"/>
<organism evidence="2">
    <name type="scientific">Anopheles sinensis</name>
    <name type="common">Mosquito</name>
    <dbReference type="NCBI Taxonomy" id="74873"/>
    <lineage>
        <taxon>Eukaryota</taxon>
        <taxon>Metazoa</taxon>
        <taxon>Ecdysozoa</taxon>
        <taxon>Arthropoda</taxon>
        <taxon>Hexapoda</taxon>
        <taxon>Insecta</taxon>
        <taxon>Pterygota</taxon>
        <taxon>Neoptera</taxon>
        <taxon>Endopterygota</taxon>
        <taxon>Diptera</taxon>
        <taxon>Nematocera</taxon>
        <taxon>Culicoidea</taxon>
        <taxon>Culicidae</taxon>
        <taxon>Anophelinae</taxon>
        <taxon>Anopheles</taxon>
    </lineage>
</organism>
<keyword evidence="4" id="KW-1185">Reference proteome</keyword>
<reference evidence="2 4" key="1">
    <citation type="journal article" date="2014" name="BMC Genomics">
        <title>Genome sequence of Anopheles sinensis provides insight into genetics basis of mosquito competence for malaria parasites.</title>
        <authorList>
            <person name="Zhou D."/>
            <person name="Zhang D."/>
            <person name="Ding G."/>
            <person name="Shi L."/>
            <person name="Hou Q."/>
            <person name="Ye Y."/>
            <person name="Xu Y."/>
            <person name="Zhou H."/>
            <person name="Xiong C."/>
            <person name="Li S."/>
            <person name="Yu J."/>
            <person name="Hong S."/>
            <person name="Yu X."/>
            <person name="Zou P."/>
            <person name="Chen C."/>
            <person name="Chang X."/>
            <person name="Wang W."/>
            <person name="Lv Y."/>
            <person name="Sun Y."/>
            <person name="Ma L."/>
            <person name="Shen B."/>
            <person name="Zhu C."/>
        </authorList>
    </citation>
    <scope>NUCLEOTIDE SEQUENCE [LARGE SCALE GENOMIC DNA]</scope>
</reference>
<name>A0A084WGJ2_ANOSI</name>
<accession>A0A084WGJ2</accession>
<feature type="compositionally biased region" description="Basic and acidic residues" evidence="1">
    <location>
        <begin position="62"/>
        <end position="78"/>
    </location>
</feature>
<dbReference type="EMBL" id="KE525344">
    <property type="protein sequence ID" value="KFB49336.1"/>
    <property type="molecule type" value="Genomic_DNA"/>
</dbReference>
<dbReference type="EMBL" id="ATLV01023587">
    <property type="status" value="NOT_ANNOTATED_CDS"/>
    <property type="molecule type" value="Genomic_DNA"/>
</dbReference>
<gene>
    <name evidence="2" type="ORF">ZHAS_00017339</name>
</gene>